<organism evidence="11">
    <name type="scientific">uncultured Acetobacteraceae bacterium</name>
    <dbReference type="NCBI Taxonomy" id="169975"/>
    <lineage>
        <taxon>Bacteria</taxon>
        <taxon>Pseudomonadati</taxon>
        <taxon>Pseudomonadota</taxon>
        <taxon>Alphaproteobacteria</taxon>
        <taxon>Acetobacterales</taxon>
        <taxon>Acetobacteraceae</taxon>
        <taxon>environmental samples</taxon>
    </lineage>
</organism>
<dbReference type="GO" id="GO:0004035">
    <property type="term" value="F:alkaline phosphatase activity"/>
    <property type="evidence" value="ECO:0007669"/>
    <property type="project" value="UniProtKB-EC"/>
</dbReference>
<dbReference type="GO" id="GO:0004252">
    <property type="term" value="F:serine-type endopeptidase activity"/>
    <property type="evidence" value="ECO:0007669"/>
    <property type="project" value="UniProtKB-UniRule"/>
</dbReference>
<dbReference type="SUPFAM" id="SSF52743">
    <property type="entry name" value="Subtilisin-like"/>
    <property type="match status" value="1"/>
</dbReference>
<dbReference type="InterPro" id="IPR000209">
    <property type="entry name" value="Peptidase_S8/S53_dom"/>
</dbReference>
<dbReference type="SUPFAM" id="SSF141072">
    <property type="entry name" value="CalX-like"/>
    <property type="match status" value="1"/>
</dbReference>
<evidence type="ECO:0000259" key="10">
    <source>
        <dbReference type="SMART" id="SM00237"/>
    </source>
</evidence>
<evidence type="ECO:0000256" key="5">
    <source>
        <dbReference type="ARBA" id="ARBA00022801"/>
    </source>
</evidence>
<dbReference type="EMBL" id="CADCTL010000181">
    <property type="protein sequence ID" value="CAA9260673.1"/>
    <property type="molecule type" value="Genomic_DNA"/>
</dbReference>
<evidence type="ECO:0000256" key="4">
    <source>
        <dbReference type="ARBA" id="ARBA00022737"/>
    </source>
</evidence>
<keyword evidence="3" id="KW-0732">Signal</keyword>
<dbReference type="PROSITE" id="PS51892">
    <property type="entry name" value="SUBTILASE"/>
    <property type="match status" value="1"/>
</dbReference>
<dbReference type="InterPro" id="IPR051048">
    <property type="entry name" value="Peptidase_S8/S53_subtilisin"/>
</dbReference>
<feature type="domain" description="Calx-beta" evidence="10">
    <location>
        <begin position="471"/>
        <end position="572"/>
    </location>
</feature>
<proteinExistence type="inferred from homology"/>
<dbReference type="Pfam" id="PF22148">
    <property type="entry name" value="Fervidolysin_NPro-like"/>
    <property type="match status" value="1"/>
</dbReference>
<evidence type="ECO:0000256" key="3">
    <source>
        <dbReference type="ARBA" id="ARBA00022729"/>
    </source>
</evidence>
<dbReference type="Gene3D" id="3.40.50.200">
    <property type="entry name" value="Peptidase S8/S53 domain"/>
    <property type="match status" value="1"/>
</dbReference>
<keyword evidence="7" id="KW-0106">Calcium</keyword>
<dbReference type="InterPro" id="IPR003644">
    <property type="entry name" value="Calx_beta"/>
</dbReference>
<dbReference type="InterPro" id="IPR054399">
    <property type="entry name" value="Fervidolysin-like_N_prodom"/>
</dbReference>
<evidence type="ECO:0000256" key="6">
    <source>
        <dbReference type="ARBA" id="ARBA00022825"/>
    </source>
</evidence>
<keyword evidence="4" id="KW-0677">Repeat</keyword>
<dbReference type="EC" id="3.1.3.1" evidence="11"/>
<evidence type="ECO:0000313" key="11">
    <source>
        <dbReference type="EMBL" id="CAA9260673.1"/>
    </source>
</evidence>
<accession>A0A6J4ISE4</accession>
<evidence type="ECO:0000256" key="8">
    <source>
        <dbReference type="PROSITE-ProRule" id="PRU01240"/>
    </source>
</evidence>
<dbReference type="InterPro" id="IPR023827">
    <property type="entry name" value="Peptidase_S8_Asp-AS"/>
</dbReference>
<dbReference type="PROSITE" id="PS00136">
    <property type="entry name" value="SUBTILASE_ASP"/>
    <property type="match status" value="1"/>
</dbReference>
<sequence length="921" mass="93971">MATPGLPKHAPDELLVQFAPGATAQARSDAARALGGQEREAIHTEAMRDAGRGPLSVLKLPPGLDLDKATEALSRRPGVVSVDRNWEHSVDAASDDPGFTGGQLWGMRGDASDPANPFGTGAAEAWAAGHTGSTKAVAGVIDSGVDYRHLDLYLNIWLNQGEIPDALRPALEDTDRDGLITFRDLNRAGNAGSVSDLNGNGRIDAGDLLADARWEDGVDGDGNGYADDLIGWDFSNDDNDPLDDNRHGTHVAGTIAGQGGNGAGVAGVAWTAQIVALKFLGADGSGYGSDAVEAVDYFTAAAKAAGATSDFVATNNSWGGGGPSTAMRDAIDRGADQDILFVAAAGNDGADLDGTDHYPAEYDTTFNGGLDAVVAVAAITSGGALSSFSNRGGRSVDLGAPGSSIHSTVPDGGYASLSGTSMAAPHVTGAALLYAAGNPGASGARIRQAILAGAEPTASLAGKTVTGGRLDVGEMMSAPPSLAIAASASADAAEGASGPKAFNFAVMRSGAAAGAASVDWFLAHGTTDALDFAGALSGTVSFAAGETVKTVAVMVAGDTAAEADETFSVTLANAAGGDIGAATARGRIQNDDFATIAGTDADDVLVRAPGQHAYEGLGGRDTLDMSNHGFRAADVAAQPDGSVLVTHGGDTADLRGVEEVRFADGRLVFDAGDPAARVAHLYEAALDRLPDQGGLNFWIDAVQDGRPLSELARGFLGSGEFRARFGDMADNGAFVDRLYQNVLGRAGEAEGRKFWIDSMNNGAGRADVLVSFSESAENKAGTAALVQAGIWDRSEAAAEVARLYDTVFGRLADVGGLTYWKNGLEGGTATLGQMADAFTGSAEFRAQYGSLNNRQFADALYVNSLDRPADQAGLDYWAAQLDAGVARSAVVLAFSESAEHVALTAANIQSENPGEFGILFA</sequence>
<dbReference type="PANTHER" id="PTHR43399:SF4">
    <property type="entry name" value="CELL WALL-ASSOCIATED PROTEASE"/>
    <property type="match status" value="1"/>
</dbReference>
<protein>
    <submittedName>
        <fullName evidence="11">Alkaline phosphatase</fullName>
        <ecNumber evidence="11">3.1.3.1</ecNumber>
    </submittedName>
</protein>
<comment type="similarity">
    <text evidence="1 8 9">Belongs to the peptidase S8 family.</text>
</comment>
<gene>
    <name evidence="11" type="ORF">AVDCRST_MAG04-2664</name>
</gene>
<dbReference type="InterPro" id="IPR036852">
    <property type="entry name" value="Peptidase_S8/S53_dom_sf"/>
</dbReference>
<dbReference type="InterPro" id="IPR038081">
    <property type="entry name" value="CalX-like_sf"/>
</dbReference>
<dbReference type="PANTHER" id="PTHR43399">
    <property type="entry name" value="SUBTILISIN-RELATED"/>
    <property type="match status" value="1"/>
</dbReference>
<dbReference type="InterPro" id="IPR018247">
    <property type="entry name" value="EF_Hand_1_Ca_BS"/>
</dbReference>
<dbReference type="GO" id="GO:0016020">
    <property type="term" value="C:membrane"/>
    <property type="evidence" value="ECO:0007669"/>
    <property type="project" value="InterPro"/>
</dbReference>
<feature type="active site" description="Charge relay system" evidence="8">
    <location>
        <position position="142"/>
    </location>
</feature>
<dbReference type="PRINTS" id="PR00723">
    <property type="entry name" value="SUBTILISIN"/>
</dbReference>
<dbReference type="Gene3D" id="2.60.40.2030">
    <property type="match status" value="1"/>
</dbReference>
<name>A0A6J4ISE4_9PROT</name>
<keyword evidence="2 8" id="KW-0645">Protease</keyword>
<dbReference type="Pfam" id="PF00082">
    <property type="entry name" value="Peptidase_S8"/>
    <property type="match status" value="1"/>
</dbReference>
<dbReference type="AlphaFoldDB" id="A0A6J4ISE4"/>
<evidence type="ECO:0000256" key="7">
    <source>
        <dbReference type="ARBA" id="ARBA00022837"/>
    </source>
</evidence>
<feature type="active site" description="Charge relay system" evidence="8">
    <location>
        <position position="247"/>
    </location>
</feature>
<dbReference type="PROSITE" id="PS00018">
    <property type="entry name" value="EF_HAND_1"/>
    <property type="match status" value="2"/>
</dbReference>
<evidence type="ECO:0000256" key="9">
    <source>
        <dbReference type="RuleBase" id="RU003355"/>
    </source>
</evidence>
<reference evidence="11" key="1">
    <citation type="submission" date="2020-02" db="EMBL/GenBank/DDBJ databases">
        <authorList>
            <person name="Meier V. D."/>
        </authorList>
    </citation>
    <scope>NUCLEOTIDE SEQUENCE</scope>
    <source>
        <strain evidence="11">AVDCRST_MAG04</strain>
    </source>
</reference>
<dbReference type="GO" id="GO:0007154">
    <property type="term" value="P:cell communication"/>
    <property type="evidence" value="ECO:0007669"/>
    <property type="project" value="InterPro"/>
</dbReference>
<dbReference type="CDD" id="cd07473">
    <property type="entry name" value="Peptidases_S8_Subtilisin_like"/>
    <property type="match status" value="1"/>
</dbReference>
<dbReference type="InterPro" id="IPR025282">
    <property type="entry name" value="DUF4214"/>
</dbReference>
<dbReference type="SMART" id="SM00237">
    <property type="entry name" value="Calx_beta"/>
    <property type="match status" value="1"/>
</dbReference>
<dbReference type="PROSITE" id="PS00138">
    <property type="entry name" value="SUBTILASE_SER"/>
    <property type="match status" value="1"/>
</dbReference>
<dbReference type="InterPro" id="IPR023828">
    <property type="entry name" value="Peptidase_S8_Ser-AS"/>
</dbReference>
<feature type="active site" description="Charge relay system" evidence="8">
    <location>
        <position position="421"/>
    </location>
</feature>
<dbReference type="InterPro" id="IPR034204">
    <property type="entry name" value="PfSUB1-like_cat_dom"/>
</dbReference>
<dbReference type="InterPro" id="IPR038255">
    <property type="entry name" value="PBS_linker_sf"/>
</dbReference>
<dbReference type="PROSITE" id="PS00137">
    <property type="entry name" value="SUBTILASE_HIS"/>
    <property type="match status" value="1"/>
</dbReference>
<dbReference type="InterPro" id="IPR022398">
    <property type="entry name" value="Peptidase_S8_His-AS"/>
</dbReference>
<dbReference type="Pfam" id="PF13946">
    <property type="entry name" value="DUF4214"/>
    <property type="match status" value="2"/>
</dbReference>
<evidence type="ECO:0000256" key="1">
    <source>
        <dbReference type="ARBA" id="ARBA00011073"/>
    </source>
</evidence>
<evidence type="ECO:0000256" key="2">
    <source>
        <dbReference type="ARBA" id="ARBA00022670"/>
    </source>
</evidence>
<keyword evidence="5 8" id="KW-0378">Hydrolase</keyword>
<dbReference type="Gene3D" id="1.10.3130.20">
    <property type="entry name" value="Phycobilisome linker domain"/>
    <property type="match status" value="2"/>
</dbReference>
<dbReference type="InterPro" id="IPR015500">
    <property type="entry name" value="Peptidase_S8_subtilisin-rel"/>
</dbReference>
<dbReference type="GO" id="GO:0006508">
    <property type="term" value="P:proteolysis"/>
    <property type="evidence" value="ECO:0007669"/>
    <property type="project" value="UniProtKB-KW"/>
</dbReference>
<dbReference type="Pfam" id="PF03160">
    <property type="entry name" value="Calx-beta"/>
    <property type="match status" value="1"/>
</dbReference>
<keyword evidence="6 8" id="KW-0720">Serine protease</keyword>